<dbReference type="PANTHER" id="PTHR16469">
    <property type="entry name" value="UBIQUITIN-ASSOCIATED AND SH3 DOMAIN-CONTAINING BA-RELATED"/>
    <property type="match status" value="1"/>
</dbReference>
<dbReference type="PANTHER" id="PTHR16469:SF27">
    <property type="entry name" value="UBIQUITIN-ASSOCIATED AND SH3 DOMAIN-CONTAINING BA-RELATED"/>
    <property type="match status" value="1"/>
</dbReference>
<feature type="compositionally biased region" description="Acidic residues" evidence="1">
    <location>
        <begin position="236"/>
        <end position="253"/>
    </location>
</feature>
<gene>
    <name evidence="2" type="ORF">PPRIM_AZ9-3.1.T0450138</name>
</gene>
<name>A0A8S1LT59_PARPR</name>
<proteinExistence type="predicted"/>
<dbReference type="EMBL" id="CAJJDM010000045">
    <property type="protein sequence ID" value="CAD8070259.1"/>
    <property type="molecule type" value="Genomic_DNA"/>
</dbReference>
<protein>
    <recommendedName>
        <fullName evidence="4">Phosphoglycerate mutase</fullName>
    </recommendedName>
</protein>
<dbReference type="Proteomes" id="UP000688137">
    <property type="component" value="Unassembled WGS sequence"/>
</dbReference>
<keyword evidence="3" id="KW-1185">Reference proteome</keyword>
<sequence length="253" mass="29437">MIIFVRNGERDHKNDGLSKIGLNQALKRAKEIKTQIQDYCNENQLELSDIILTICSSPFKKCLETADIIKKNIESKELKFKKKNDKIFTQYELGDYQHPNICSSEEINLDYTGTYLKAVTKETLIDPKLLPKNNYKKETSEQLEDRIGQTIYQLTNKIQNSKDETKQIYIIITHKIVLEILVDIFEGSREISESGLISIRLKPDSTFAISFVGKVFKIKEKKQIDNQFEDFQQNLSEDEDQEEQQDEENEDSI</sequence>
<dbReference type="OMA" id="TQYELGD"/>
<reference evidence="2" key="1">
    <citation type="submission" date="2021-01" db="EMBL/GenBank/DDBJ databases">
        <authorList>
            <consortium name="Genoscope - CEA"/>
            <person name="William W."/>
        </authorList>
    </citation>
    <scope>NUCLEOTIDE SEQUENCE</scope>
</reference>
<comment type="caution">
    <text evidence="2">The sequence shown here is derived from an EMBL/GenBank/DDBJ whole genome shotgun (WGS) entry which is preliminary data.</text>
</comment>
<feature type="region of interest" description="Disordered" evidence="1">
    <location>
        <begin position="229"/>
        <end position="253"/>
    </location>
</feature>
<organism evidence="2 3">
    <name type="scientific">Paramecium primaurelia</name>
    <dbReference type="NCBI Taxonomy" id="5886"/>
    <lineage>
        <taxon>Eukaryota</taxon>
        <taxon>Sar</taxon>
        <taxon>Alveolata</taxon>
        <taxon>Ciliophora</taxon>
        <taxon>Intramacronucleata</taxon>
        <taxon>Oligohymenophorea</taxon>
        <taxon>Peniculida</taxon>
        <taxon>Parameciidae</taxon>
        <taxon>Paramecium</taxon>
    </lineage>
</organism>
<evidence type="ECO:0008006" key="4">
    <source>
        <dbReference type="Google" id="ProtNLM"/>
    </source>
</evidence>
<accession>A0A8S1LT59</accession>
<evidence type="ECO:0000256" key="1">
    <source>
        <dbReference type="SAM" id="MobiDB-lite"/>
    </source>
</evidence>
<evidence type="ECO:0000313" key="2">
    <source>
        <dbReference type="EMBL" id="CAD8070259.1"/>
    </source>
</evidence>
<dbReference type="AlphaFoldDB" id="A0A8S1LT59"/>
<evidence type="ECO:0000313" key="3">
    <source>
        <dbReference type="Proteomes" id="UP000688137"/>
    </source>
</evidence>
<dbReference type="InterPro" id="IPR051710">
    <property type="entry name" value="Phosphatase_SH3-domain"/>
</dbReference>